<dbReference type="Proteomes" id="UP000182204">
    <property type="component" value="Chromosome"/>
</dbReference>
<gene>
    <name evidence="1" type="ORF">NPD5_271</name>
</gene>
<dbReference type="EMBL" id="CP013243">
    <property type="protein sequence ID" value="APH17309.1"/>
    <property type="molecule type" value="Genomic_DNA"/>
</dbReference>
<reference evidence="1 2" key="1">
    <citation type="submission" date="2015-11" db="EMBL/GenBank/DDBJ databases">
        <authorList>
            <person name="Hill K.K."/>
            <person name="Shirey T.B."/>
            <person name="Raphael B."/>
            <person name="Daligault H.E."/>
            <person name="Davenport K.W."/>
            <person name="Bruce D.C."/>
            <person name="Foley B.T."/>
            <person name="Johnson S.L."/>
        </authorList>
    </citation>
    <scope>NUCLEOTIDE SEQUENCE [LARGE SCALE GENOMIC DNA]</scope>
    <source>
        <strain evidence="1 2">CDC_1632</strain>
    </source>
</reference>
<evidence type="ECO:0000313" key="2">
    <source>
        <dbReference type="Proteomes" id="UP000182204"/>
    </source>
</evidence>
<evidence type="ECO:0000313" key="1">
    <source>
        <dbReference type="EMBL" id="APH17309.1"/>
    </source>
</evidence>
<organism evidence="1 2">
    <name type="scientific">Clostridium sporogenes</name>
    <dbReference type="NCBI Taxonomy" id="1509"/>
    <lineage>
        <taxon>Bacteria</taxon>
        <taxon>Bacillati</taxon>
        <taxon>Bacillota</taxon>
        <taxon>Clostridia</taxon>
        <taxon>Eubacteriales</taxon>
        <taxon>Clostridiaceae</taxon>
        <taxon>Clostridium</taxon>
    </lineage>
</organism>
<name>A0A1J1CTM7_CLOSG</name>
<protein>
    <submittedName>
        <fullName evidence="1">Uncharacterized protein</fullName>
    </submittedName>
</protein>
<dbReference type="AlphaFoldDB" id="A0A1J1CTM7"/>
<proteinExistence type="predicted"/>
<dbReference type="RefSeq" id="WP_155119530.1">
    <property type="nucleotide sequence ID" value="NZ_CP013242.1"/>
</dbReference>
<sequence length="118" mass="13623">MRRILIALMIIFEVSIILCGCTKYELAGEVESTVTSKEYRKSSITMIPMTISNAETITTTMRPQINPEQYNIKLKYKNITTTINNKEVYESVETGDRLKVNYYITSNKKKEKIEWGGK</sequence>
<accession>A0A1J1CTM7</accession>